<dbReference type="EMBL" id="LT629711">
    <property type="protein sequence ID" value="SDP03663.1"/>
    <property type="molecule type" value="Genomic_DNA"/>
</dbReference>
<evidence type="ECO:0000313" key="2">
    <source>
        <dbReference type="Proteomes" id="UP000199077"/>
    </source>
</evidence>
<organism evidence="1 2">
    <name type="scientific">Pedococcus dokdonensis</name>
    <dbReference type="NCBI Taxonomy" id="443156"/>
    <lineage>
        <taxon>Bacteria</taxon>
        <taxon>Bacillati</taxon>
        <taxon>Actinomycetota</taxon>
        <taxon>Actinomycetes</taxon>
        <taxon>Micrococcales</taxon>
        <taxon>Intrasporangiaceae</taxon>
        <taxon>Pedococcus</taxon>
    </lineage>
</organism>
<sequence>MADDLLTEMFDAEPEIRAWQERIRSFGVATPGSALARDDETWESSAPLATALAKLGSSAEHLLAALAVVKEMHPLAPYTLLRTAFLSASHAVWILAPPEGEIRQARALYVGQQFNANYQTYLAVANKAEQIITRPAAIVLGHLKIRELGARMVAATLPGTGGRGDTDVIRLAAKSVADSALQLESVAGQPLTADHWVDQAEAQWRMMSGDTHSLPWSALARRRAGSSEPMGVGRLHSFDVHLDERAVAESFHVSLMTARHAWRLLDELNAEP</sequence>
<dbReference type="AlphaFoldDB" id="A0A1H0PF83"/>
<dbReference type="OrthoDB" id="4045431at2"/>
<dbReference type="Proteomes" id="UP000199077">
    <property type="component" value="Chromosome I"/>
</dbReference>
<accession>A0A1H0PF83</accession>
<proteinExistence type="predicted"/>
<evidence type="ECO:0000313" key="1">
    <source>
        <dbReference type="EMBL" id="SDP03663.1"/>
    </source>
</evidence>
<reference evidence="2" key="1">
    <citation type="submission" date="2016-10" db="EMBL/GenBank/DDBJ databases">
        <authorList>
            <person name="Varghese N."/>
            <person name="Submissions S."/>
        </authorList>
    </citation>
    <scope>NUCLEOTIDE SEQUENCE [LARGE SCALE GENOMIC DNA]</scope>
    <source>
        <strain evidence="2">DSM 22329</strain>
    </source>
</reference>
<gene>
    <name evidence="1" type="ORF">SAMN04489867_1244</name>
</gene>
<protein>
    <submittedName>
        <fullName evidence="1">Uncharacterized protein</fullName>
    </submittedName>
</protein>
<dbReference type="RefSeq" id="WP_091782936.1">
    <property type="nucleotide sequence ID" value="NZ_LT629711.1"/>
</dbReference>
<keyword evidence="2" id="KW-1185">Reference proteome</keyword>
<name>A0A1H0PF83_9MICO</name>